<reference evidence="1 2" key="1">
    <citation type="submission" date="2014-04" db="EMBL/GenBank/DDBJ databases">
        <authorList>
            <consortium name="DOE Joint Genome Institute"/>
            <person name="Kuo A."/>
            <person name="Kohler A."/>
            <person name="Costa M.D."/>
            <person name="Nagy L.G."/>
            <person name="Floudas D."/>
            <person name="Copeland A."/>
            <person name="Barry K.W."/>
            <person name="Cichocki N."/>
            <person name="Veneault-Fourrey C."/>
            <person name="LaButti K."/>
            <person name="Lindquist E.A."/>
            <person name="Lipzen A."/>
            <person name="Lundell T."/>
            <person name="Morin E."/>
            <person name="Murat C."/>
            <person name="Sun H."/>
            <person name="Tunlid A."/>
            <person name="Henrissat B."/>
            <person name="Grigoriev I.V."/>
            <person name="Hibbett D.S."/>
            <person name="Martin F."/>
            <person name="Nordberg H.P."/>
            <person name="Cantor M.N."/>
            <person name="Hua S.X."/>
        </authorList>
    </citation>
    <scope>NUCLEOTIDE SEQUENCE [LARGE SCALE GENOMIC DNA]</scope>
    <source>
        <strain evidence="1 2">Marx 270</strain>
    </source>
</reference>
<dbReference type="Proteomes" id="UP000054217">
    <property type="component" value="Unassembled WGS sequence"/>
</dbReference>
<sequence>MPACITPLQFFVFRCAPHIVAQIATTSTLSCPERATTILSYVMPASFEQMERSYFPSGIGDVSAQTLPLLSNASREPFESL</sequence>
<proteinExistence type="predicted"/>
<accession>A0A0C3N6D0</accession>
<name>A0A0C3N6D0_PISTI</name>
<reference evidence="2" key="2">
    <citation type="submission" date="2015-01" db="EMBL/GenBank/DDBJ databases">
        <title>Evolutionary Origins and Diversification of the Mycorrhizal Mutualists.</title>
        <authorList>
            <consortium name="DOE Joint Genome Institute"/>
            <consortium name="Mycorrhizal Genomics Consortium"/>
            <person name="Kohler A."/>
            <person name="Kuo A."/>
            <person name="Nagy L.G."/>
            <person name="Floudas D."/>
            <person name="Copeland A."/>
            <person name="Barry K.W."/>
            <person name="Cichocki N."/>
            <person name="Veneault-Fourrey C."/>
            <person name="LaButti K."/>
            <person name="Lindquist E.A."/>
            <person name="Lipzen A."/>
            <person name="Lundell T."/>
            <person name="Morin E."/>
            <person name="Murat C."/>
            <person name="Riley R."/>
            <person name="Ohm R."/>
            <person name="Sun H."/>
            <person name="Tunlid A."/>
            <person name="Henrissat B."/>
            <person name="Grigoriev I.V."/>
            <person name="Hibbett D.S."/>
            <person name="Martin F."/>
        </authorList>
    </citation>
    <scope>NUCLEOTIDE SEQUENCE [LARGE SCALE GENOMIC DNA]</scope>
    <source>
        <strain evidence="2">Marx 270</strain>
    </source>
</reference>
<dbReference type="EMBL" id="KN832043">
    <property type="protein sequence ID" value="KIN96624.1"/>
    <property type="molecule type" value="Genomic_DNA"/>
</dbReference>
<dbReference type="HOGENOM" id="CLU_2574808_0_0_1"/>
<dbReference type="AlphaFoldDB" id="A0A0C3N6D0"/>
<dbReference type="InParanoid" id="A0A0C3N6D0"/>
<organism evidence="1 2">
    <name type="scientific">Pisolithus tinctorius Marx 270</name>
    <dbReference type="NCBI Taxonomy" id="870435"/>
    <lineage>
        <taxon>Eukaryota</taxon>
        <taxon>Fungi</taxon>
        <taxon>Dikarya</taxon>
        <taxon>Basidiomycota</taxon>
        <taxon>Agaricomycotina</taxon>
        <taxon>Agaricomycetes</taxon>
        <taxon>Agaricomycetidae</taxon>
        <taxon>Boletales</taxon>
        <taxon>Sclerodermatineae</taxon>
        <taxon>Pisolithaceae</taxon>
        <taxon>Pisolithus</taxon>
    </lineage>
</organism>
<gene>
    <name evidence="1" type="ORF">M404DRAFT_1006642</name>
</gene>
<evidence type="ECO:0000313" key="2">
    <source>
        <dbReference type="Proteomes" id="UP000054217"/>
    </source>
</evidence>
<keyword evidence="2" id="KW-1185">Reference proteome</keyword>
<protein>
    <submittedName>
        <fullName evidence="1">Uncharacterized protein</fullName>
    </submittedName>
</protein>
<evidence type="ECO:0000313" key="1">
    <source>
        <dbReference type="EMBL" id="KIN96624.1"/>
    </source>
</evidence>